<gene>
    <name evidence="1" type="ORF">PROAA_210034</name>
</gene>
<evidence type="ECO:0000313" key="2">
    <source>
        <dbReference type="Proteomes" id="UP000199600"/>
    </source>
</evidence>
<organism evidence="1 2">
    <name type="scientific">Candidatus Propionivibrio aalborgensis</name>
    <dbReference type="NCBI Taxonomy" id="1860101"/>
    <lineage>
        <taxon>Bacteria</taxon>
        <taxon>Pseudomonadati</taxon>
        <taxon>Pseudomonadota</taxon>
        <taxon>Betaproteobacteria</taxon>
        <taxon>Rhodocyclales</taxon>
        <taxon>Rhodocyclaceae</taxon>
        <taxon>Propionivibrio</taxon>
    </lineage>
</organism>
<sequence length="63" mass="7242">MQYVVARTERLIGNAYDYWLKLIVVGQEAMQGERQPRSFRIVIPIDATERAYRSALLALSARS</sequence>
<reference evidence="1 2" key="1">
    <citation type="submission" date="2016-06" db="EMBL/GenBank/DDBJ databases">
        <authorList>
            <person name="Kjaerup R.B."/>
            <person name="Dalgaard T.S."/>
            <person name="Juul-Madsen H.R."/>
        </authorList>
    </citation>
    <scope>NUCLEOTIDE SEQUENCE [LARGE SCALE GENOMIC DNA]</scope>
    <source>
        <strain evidence="1">2</strain>
    </source>
</reference>
<protein>
    <submittedName>
        <fullName evidence="1">Uncharacterized protein</fullName>
    </submittedName>
</protein>
<accession>A0A1A8XPP4</accession>
<dbReference type="EMBL" id="FLQY01000124">
    <property type="protein sequence ID" value="SBT07149.1"/>
    <property type="molecule type" value="Genomic_DNA"/>
</dbReference>
<evidence type="ECO:0000313" key="1">
    <source>
        <dbReference type="EMBL" id="SBT07149.1"/>
    </source>
</evidence>
<dbReference type="Proteomes" id="UP000199600">
    <property type="component" value="Unassembled WGS sequence"/>
</dbReference>
<keyword evidence="2" id="KW-1185">Reference proteome</keyword>
<dbReference type="AlphaFoldDB" id="A0A1A8XPP4"/>
<proteinExistence type="predicted"/>
<name>A0A1A8XPP4_9RHOO</name>